<dbReference type="SUPFAM" id="SSF56601">
    <property type="entry name" value="beta-lactamase/transpeptidase-like"/>
    <property type="match status" value="1"/>
</dbReference>
<organism evidence="4 5">
    <name type="scientific">Lasiosphaeria ovina</name>
    <dbReference type="NCBI Taxonomy" id="92902"/>
    <lineage>
        <taxon>Eukaryota</taxon>
        <taxon>Fungi</taxon>
        <taxon>Dikarya</taxon>
        <taxon>Ascomycota</taxon>
        <taxon>Pezizomycotina</taxon>
        <taxon>Sordariomycetes</taxon>
        <taxon>Sordariomycetidae</taxon>
        <taxon>Sordariales</taxon>
        <taxon>Lasiosphaeriaceae</taxon>
        <taxon>Lasiosphaeria</taxon>
    </lineage>
</organism>
<comment type="caution">
    <text evidence="4">The sequence shown here is derived from an EMBL/GenBank/DDBJ whole genome shotgun (WGS) entry which is preliminary data.</text>
</comment>
<keyword evidence="2" id="KW-0378">Hydrolase</keyword>
<dbReference type="EMBL" id="JAULSN010000005">
    <property type="protein sequence ID" value="KAK3371161.1"/>
    <property type="molecule type" value="Genomic_DNA"/>
</dbReference>
<dbReference type="Proteomes" id="UP001287356">
    <property type="component" value="Unassembled WGS sequence"/>
</dbReference>
<accession>A0AAE0K835</accession>
<name>A0AAE0K835_9PEZI</name>
<reference evidence="4" key="1">
    <citation type="journal article" date="2023" name="Mol. Phylogenet. Evol.">
        <title>Genome-scale phylogeny and comparative genomics of the fungal order Sordariales.</title>
        <authorList>
            <person name="Hensen N."/>
            <person name="Bonometti L."/>
            <person name="Westerberg I."/>
            <person name="Brannstrom I.O."/>
            <person name="Guillou S."/>
            <person name="Cros-Aarteil S."/>
            <person name="Calhoun S."/>
            <person name="Haridas S."/>
            <person name="Kuo A."/>
            <person name="Mondo S."/>
            <person name="Pangilinan J."/>
            <person name="Riley R."/>
            <person name="LaButti K."/>
            <person name="Andreopoulos B."/>
            <person name="Lipzen A."/>
            <person name="Chen C."/>
            <person name="Yan M."/>
            <person name="Daum C."/>
            <person name="Ng V."/>
            <person name="Clum A."/>
            <person name="Steindorff A."/>
            <person name="Ohm R.A."/>
            <person name="Martin F."/>
            <person name="Silar P."/>
            <person name="Natvig D.O."/>
            <person name="Lalanne C."/>
            <person name="Gautier V."/>
            <person name="Ament-Velasquez S.L."/>
            <person name="Kruys A."/>
            <person name="Hutchinson M.I."/>
            <person name="Powell A.J."/>
            <person name="Barry K."/>
            <person name="Miller A.N."/>
            <person name="Grigoriev I.V."/>
            <person name="Debuchy R."/>
            <person name="Gladieux P."/>
            <person name="Hiltunen Thoren M."/>
            <person name="Johannesson H."/>
        </authorList>
    </citation>
    <scope>NUCLEOTIDE SEQUENCE</scope>
    <source>
        <strain evidence="4">CBS 958.72</strain>
    </source>
</reference>
<dbReference type="Gene3D" id="3.40.710.10">
    <property type="entry name" value="DD-peptidase/beta-lactamase superfamily"/>
    <property type="match status" value="1"/>
</dbReference>
<evidence type="ECO:0000313" key="4">
    <source>
        <dbReference type="EMBL" id="KAK3371161.1"/>
    </source>
</evidence>
<sequence length="418" mass="43665">MASSSLTPAFDAELAKAVDDGIIGGAVLLAGDTTGNLNYARAIGKATLDPSATANTDMQLDSILALASMTKLLTSVAVLQLVERGVLRLDTDVAPYLPGLAAQPILTGFSEGGAPQYTARTKPILVRHLLTHSSGCGYGFADARLGKWLEQQGLGGPGAASSPVYGSVAERYAWPLLFEPGTAWGYGCSSDWAGALVEAAGGATLDAHLQAHVLAPLGIAPGAGVITFFPERRGEGVLARVADMTVRDGAAGRVGHGGAVFPRPTALPADRSAYGGEGGYADLSAYAKVLRSLLVDDGKLLAPATAELLFKPLLDPAARAWLNEKTLVHPEWIVGTVPHGVEYDYGAGGLLLDDDGTAENHQHRKRGFLKWGGAWNLFWFIDRAAGAFGVFGSQVLPPADPVVRPLIQAFEEALYSKL</sequence>
<dbReference type="PANTHER" id="PTHR43283:SF17">
    <property type="entry name" value="(LOVD), PUTATIVE (AFU_ORTHOLOGUE AFUA_5G00920)-RELATED"/>
    <property type="match status" value="1"/>
</dbReference>
<dbReference type="InterPro" id="IPR012338">
    <property type="entry name" value="Beta-lactam/transpept-like"/>
</dbReference>
<gene>
    <name evidence="4" type="ORF">B0T24DRAFT_305919</name>
</gene>
<proteinExistence type="inferred from homology"/>
<evidence type="ECO:0000256" key="1">
    <source>
        <dbReference type="ARBA" id="ARBA00009009"/>
    </source>
</evidence>
<comment type="similarity">
    <text evidence="1">Belongs to the class-A beta-lactamase family.</text>
</comment>
<dbReference type="Pfam" id="PF00144">
    <property type="entry name" value="Beta-lactamase"/>
    <property type="match status" value="1"/>
</dbReference>
<evidence type="ECO:0000313" key="5">
    <source>
        <dbReference type="Proteomes" id="UP001287356"/>
    </source>
</evidence>
<reference evidence="4" key="2">
    <citation type="submission" date="2023-06" db="EMBL/GenBank/DDBJ databases">
        <authorList>
            <consortium name="Lawrence Berkeley National Laboratory"/>
            <person name="Haridas S."/>
            <person name="Hensen N."/>
            <person name="Bonometti L."/>
            <person name="Westerberg I."/>
            <person name="Brannstrom I.O."/>
            <person name="Guillou S."/>
            <person name="Cros-Aarteil S."/>
            <person name="Calhoun S."/>
            <person name="Kuo A."/>
            <person name="Mondo S."/>
            <person name="Pangilinan J."/>
            <person name="Riley R."/>
            <person name="Labutti K."/>
            <person name="Andreopoulos B."/>
            <person name="Lipzen A."/>
            <person name="Chen C."/>
            <person name="Yanf M."/>
            <person name="Daum C."/>
            <person name="Ng V."/>
            <person name="Clum A."/>
            <person name="Steindorff A."/>
            <person name="Ohm R."/>
            <person name="Martin F."/>
            <person name="Silar P."/>
            <person name="Natvig D."/>
            <person name="Lalanne C."/>
            <person name="Gautier V."/>
            <person name="Ament-Velasquez S.L."/>
            <person name="Kruys A."/>
            <person name="Hutchinson M.I."/>
            <person name="Powell A.J."/>
            <person name="Barry K."/>
            <person name="Miller A.N."/>
            <person name="Grigoriev I.V."/>
            <person name="Debuchy R."/>
            <person name="Gladieux P."/>
            <person name="Thoren M.H."/>
            <person name="Johannesson H."/>
        </authorList>
    </citation>
    <scope>NUCLEOTIDE SEQUENCE</scope>
    <source>
        <strain evidence="4">CBS 958.72</strain>
    </source>
</reference>
<evidence type="ECO:0000259" key="3">
    <source>
        <dbReference type="Pfam" id="PF00144"/>
    </source>
</evidence>
<dbReference type="InterPro" id="IPR050789">
    <property type="entry name" value="Diverse_Enzym_Activities"/>
</dbReference>
<evidence type="ECO:0000256" key="2">
    <source>
        <dbReference type="ARBA" id="ARBA00022801"/>
    </source>
</evidence>
<dbReference type="AlphaFoldDB" id="A0AAE0K835"/>
<feature type="domain" description="Beta-lactamase-related" evidence="3">
    <location>
        <begin position="15"/>
        <end position="399"/>
    </location>
</feature>
<protein>
    <submittedName>
        <fullName evidence="4">Beta-lactamase/transpeptidase-like protein</fullName>
    </submittedName>
</protein>
<dbReference type="InterPro" id="IPR001466">
    <property type="entry name" value="Beta-lactam-related"/>
</dbReference>
<keyword evidence="5" id="KW-1185">Reference proteome</keyword>
<dbReference type="PANTHER" id="PTHR43283">
    <property type="entry name" value="BETA-LACTAMASE-RELATED"/>
    <property type="match status" value="1"/>
</dbReference>
<dbReference type="GO" id="GO:0016787">
    <property type="term" value="F:hydrolase activity"/>
    <property type="evidence" value="ECO:0007669"/>
    <property type="project" value="UniProtKB-KW"/>
</dbReference>